<keyword evidence="9" id="KW-1185">Reference proteome</keyword>
<sequence>MDNKKRSRREVREDIIKTLYQMDIHQEFVYEKTSYPFYNESLQGIIDTLTTIDETIQQNLQKWKINRLSFVDRAIIRFATYEMIETNTPHEIIINEALNITRKYSDEGDSKMVGFTNRVLDNISKSLKKVG</sequence>
<keyword evidence="4 6" id="KW-0805">Transcription regulation</keyword>
<proteinExistence type="inferred from homology"/>
<comment type="similarity">
    <text evidence="1 6">Belongs to the NusB family.</text>
</comment>
<keyword evidence="5 6" id="KW-0804">Transcription</keyword>
<organism evidence="8 9">
    <name type="scientific">Candidatus Xianfuyuplasma coldseepsis</name>
    <dbReference type="NCBI Taxonomy" id="2782163"/>
    <lineage>
        <taxon>Bacteria</taxon>
        <taxon>Bacillati</taxon>
        <taxon>Mycoplasmatota</taxon>
        <taxon>Mollicutes</taxon>
        <taxon>Candidatus Izemoplasmatales</taxon>
        <taxon>Candidatus Izemoplasmataceae</taxon>
        <taxon>Candidatus Xianfuyuplasma</taxon>
    </lineage>
</organism>
<gene>
    <name evidence="6 8" type="primary">nusB</name>
    <name evidence="8" type="ORF">G4Z02_07990</name>
</gene>
<evidence type="ECO:0000256" key="5">
    <source>
        <dbReference type="ARBA" id="ARBA00023163"/>
    </source>
</evidence>
<dbReference type="InterPro" id="IPR035926">
    <property type="entry name" value="NusB-like_sf"/>
</dbReference>
<dbReference type="NCBIfam" id="TIGR01951">
    <property type="entry name" value="nusB"/>
    <property type="match status" value="1"/>
</dbReference>
<evidence type="ECO:0000256" key="6">
    <source>
        <dbReference type="HAMAP-Rule" id="MF_00073"/>
    </source>
</evidence>
<feature type="domain" description="NusB/RsmB/TIM44" evidence="7">
    <location>
        <begin position="11"/>
        <end position="125"/>
    </location>
</feature>
<dbReference type="InterPro" id="IPR006027">
    <property type="entry name" value="NusB_RsmB_TIM44"/>
</dbReference>
<dbReference type="Pfam" id="PF01029">
    <property type="entry name" value="NusB"/>
    <property type="match status" value="1"/>
</dbReference>
<dbReference type="Proteomes" id="UP000514720">
    <property type="component" value="Chromosome"/>
</dbReference>
<evidence type="ECO:0000256" key="1">
    <source>
        <dbReference type="ARBA" id="ARBA00005952"/>
    </source>
</evidence>
<dbReference type="EMBL" id="CP048914">
    <property type="protein sequence ID" value="QMS85684.1"/>
    <property type="molecule type" value="Genomic_DNA"/>
</dbReference>
<dbReference type="GO" id="GO:0031564">
    <property type="term" value="P:transcription antitermination"/>
    <property type="evidence" value="ECO:0007669"/>
    <property type="project" value="UniProtKB-KW"/>
</dbReference>
<reference evidence="8 9" key="1">
    <citation type="submission" date="2020-02" db="EMBL/GenBank/DDBJ databases">
        <authorList>
            <person name="Zheng R.K."/>
            <person name="Sun C.M."/>
        </authorList>
    </citation>
    <scope>NUCLEOTIDE SEQUENCE [LARGE SCALE GENOMIC DNA]</scope>
    <source>
        <strain evidence="9">zrk13</strain>
    </source>
</reference>
<dbReference type="SUPFAM" id="SSF48013">
    <property type="entry name" value="NusB-like"/>
    <property type="match status" value="1"/>
</dbReference>
<dbReference type="KEGG" id="xcl:G4Z02_07990"/>
<dbReference type="RefSeq" id="WP_258877489.1">
    <property type="nucleotide sequence ID" value="NZ_CP048914.1"/>
</dbReference>
<dbReference type="AlphaFoldDB" id="A0A7L7KUL5"/>
<dbReference type="GO" id="GO:0006353">
    <property type="term" value="P:DNA-templated transcription termination"/>
    <property type="evidence" value="ECO:0007669"/>
    <property type="project" value="UniProtKB-UniRule"/>
</dbReference>
<evidence type="ECO:0000313" key="9">
    <source>
        <dbReference type="Proteomes" id="UP000514720"/>
    </source>
</evidence>
<keyword evidence="3 6" id="KW-0694">RNA-binding</keyword>
<dbReference type="InterPro" id="IPR011605">
    <property type="entry name" value="NusB_fam"/>
</dbReference>
<dbReference type="PANTHER" id="PTHR11078">
    <property type="entry name" value="N UTILIZATION SUBSTANCE PROTEIN B-RELATED"/>
    <property type="match status" value="1"/>
</dbReference>
<dbReference type="GO" id="GO:0005829">
    <property type="term" value="C:cytosol"/>
    <property type="evidence" value="ECO:0007669"/>
    <property type="project" value="TreeGrafter"/>
</dbReference>
<dbReference type="Gene3D" id="1.10.940.10">
    <property type="entry name" value="NusB-like"/>
    <property type="match status" value="1"/>
</dbReference>
<evidence type="ECO:0000256" key="2">
    <source>
        <dbReference type="ARBA" id="ARBA00022814"/>
    </source>
</evidence>
<evidence type="ECO:0000313" key="8">
    <source>
        <dbReference type="EMBL" id="QMS85684.1"/>
    </source>
</evidence>
<dbReference type="GO" id="GO:0003723">
    <property type="term" value="F:RNA binding"/>
    <property type="evidence" value="ECO:0007669"/>
    <property type="project" value="UniProtKB-UniRule"/>
</dbReference>
<evidence type="ECO:0000256" key="3">
    <source>
        <dbReference type="ARBA" id="ARBA00022884"/>
    </source>
</evidence>
<comment type="function">
    <text evidence="6">Involved in transcription antitermination. Required for transcription of ribosomal RNA (rRNA) genes. Binds specifically to the boxA antiterminator sequence of the ribosomal RNA (rrn) operons.</text>
</comment>
<dbReference type="PANTHER" id="PTHR11078:SF3">
    <property type="entry name" value="ANTITERMINATION NUSB DOMAIN-CONTAINING PROTEIN"/>
    <property type="match status" value="1"/>
</dbReference>
<evidence type="ECO:0000256" key="4">
    <source>
        <dbReference type="ARBA" id="ARBA00023015"/>
    </source>
</evidence>
<name>A0A7L7KUL5_9MOLU</name>
<keyword evidence="2 6" id="KW-0889">Transcription antitermination</keyword>
<protein>
    <recommendedName>
        <fullName evidence="6">Transcription antitermination protein NusB</fullName>
    </recommendedName>
    <alternativeName>
        <fullName evidence="6">Antitermination factor NusB</fullName>
    </alternativeName>
</protein>
<evidence type="ECO:0000259" key="7">
    <source>
        <dbReference type="Pfam" id="PF01029"/>
    </source>
</evidence>
<dbReference type="HAMAP" id="MF_00073">
    <property type="entry name" value="NusB"/>
    <property type="match status" value="1"/>
</dbReference>
<accession>A0A7L7KUL5</accession>